<dbReference type="InterPro" id="IPR020472">
    <property type="entry name" value="WD40_PAC1"/>
</dbReference>
<evidence type="ECO:0000256" key="1">
    <source>
        <dbReference type="ARBA" id="ARBA00022574"/>
    </source>
</evidence>
<dbReference type="InterPro" id="IPR015943">
    <property type="entry name" value="WD40/YVTN_repeat-like_dom_sf"/>
</dbReference>
<dbReference type="InterPro" id="IPR036322">
    <property type="entry name" value="WD40_repeat_dom_sf"/>
</dbReference>
<dbReference type="GO" id="GO:1990234">
    <property type="term" value="C:transferase complex"/>
    <property type="evidence" value="ECO:0007669"/>
    <property type="project" value="UniProtKB-ARBA"/>
</dbReference>
<evidence type="ECO:0000256" key="3">
    <source>
        <dbReference type="PROSITE-ProRule" id="PRU00221"/>
    </source>
</evidence>
<dbReference type="PROSITE" id="PS50294">
    <property type="entry name" value="WD_REPEATS_REGION"/>
    <property type="match status" value="2"/>
</dbReference>
<dbReference type="SMART" id="SM00320">
    <property type="entry name" value="WD40"/>
    <property type="match status" value="4"/>
</dbReference>
<evidence type="ECO:0000256" key="2">
    <source>
        <dbReference type="ARBA" id="ARBA00022737"/>
    </source>
</evidence>
<dbReference type="PANTHER" id="PTHR22847:SF637">
    <property type="entry name" value="WD REPEAT DOMAIN 5B"/>
    <property type="match status" value="1"/>
</dbReference>
<dbReference type="EMBL" id="CP086714">
    <property type="protein sequence ID" value="WOO76957.1"/>
    <property type="molecule type" value="Genomic_DNA"/>
</dbReference>
<dbReference type="PROSITE" id="PS00678">
    <property type="entry name" value="WD_REPEATS_1"/>
    <property type="match status" value="1"/>
</dbReference>
<keyword evidence="6" id="KW-1185">Reference proteome</keyword>
<gene>
    <name evidence="5" type="primary">SPCC126.01c</name>
    <name evidence="5" type="ORF">LOC62_01G000565</name>
</gene>
<organism evidence="5 6">
    <name type="scientific">Vanrija pseudolonga</name>
    <dbReference type="NCBI Taxonomy" id="143232"/>
    <lineage>
        <taxon>Eukaryota</taxon>
        <taxon>Fungi</taxon>
        <taxon>Dikarya</taxon>
        <taxon>Basidiomycota</taxon>
        <taxon>Agaricomycotina</taxon>
        <taxon>Tremellomycetes</taxon>
        <taxon>Trichosporonales</taxon>
        <taxon>Trichosporonaceae</taxon>
        <taxon>Vanrija</taxon>
    </lineage>
</organism>
<keyword evidence="2" id="KW-0677">Repeat</keyword>
<feature type="compositionally biased region" description="Acidic residues" evidence="4">
    <location>
        <begin position="372"/>
        <end position="388"/>
    </location>
</feature>
<proteinExistence type="predicted"/>
<feature type="region of interest" description="Disordered" evidence="4">
    <location>
        <begin position="368"/>
        <end position="388"/>
    </location>
</feature>
<dbReference type="AlphaFoldDB" id="A0AAF0XZQ9"/>
<dbReference type="PRINTS" id="PR00320">
    <property type="entry name" value="GPROTEINBRPT"/>
</dbReference>
<feature type="region of interest" description="Disordered" evidence="4">
    <location>
        <begin position="166"/>
        <end position="187"/>
    </location>
</feature>
<dbReference type="PROSITE" id="PS50082">
    <property type="entry name" value="WD_REPEATS_2"/>
    <property type="match status" value="3"/>
</dbReference>
<evidence type="ECO:0000256" key="4">
    <source>
        <dbReference type="SAM" id="MobiDB-lite"/>
    </source>
</evidence>
<feature type="repeat" description="WD" evidence="3">
    <location>
        <begin position="122"/>
        <end position="157"/>
    </location>
</feature>
<name>A0AAF0XZQ9_9TREE</name>
<evidence type="ECO:0000313" key="6">
    <source>
        <dbReference type="Proteomes" id="UP000827549"/>
    </source>
</evidence>
<dbReference type="Pfam" id="PF00400">
    <property type="entry name" value="WD40"/>
    <property type="match status" value="4"/>
</dbReference>
<dbReference type="SUPFAM" id="SSF50978">
    <property type="entry name" value="WD40 repeat-like"/>
    <property type="match status" value="1"/>
</dbReference>
<accession>A0AAF0XZQ9</accession>
<dbReference type="InterPro" id="IPR001680">
    <property type="entry name" value="WD40_rpt"/>
</dbReference>
<dbReference type="Gene3D" id="2.130.10.10">
    <property type="entry name" value="YVTN repeat-like/Quinoprotein amine dehydrogenase"/>
    <property type="match status" value="2"/>
</dbReference>
<feature type="repeat" description="WD" evidence="3">
    <location>
        <begin position="267"/>
        <end position="300"/>
    </location>
</feature>
<feature type="repeat" description="WD" evidence="3">
    <location>
        <begin position="75"/>
        <end position="121"/>
    </location>
</feature>
<keyword evidence="1 3" id="KW-0853">WD repeat</keyword>
<dbReference type="Proteomes" id="UP000827549">
    <property type="component" value="Chromosome 1"/>
</dbReference>
<protein>
    <submittedName>
        <fullName evidence="5">Purtative WD repeat-containing protein</fullName>
    </submittedName>
</protein>
<dbReference type="GeneID" id="87803823"/>
<evidence type="ECO:0000313" key="5">
    <source>
        <dbReference type="EMBL" id="WOO76957.1"/>
    </source>
</evidence>
<dbReference type="PANTHER" id="PTHR22847">
    <property type="entry name" value="WD40 REPEAT PROTEIN"/>
    <property type="match status" value="1"/>
</dbReference>
<reference evidence="5" key="1">
    <citation type="submission" date="2023-10" db="EMBL/GenBank/DDBJ databases">
        <authorList>
            <person name="Noh H."/>
        </authorList>
    </citation>
    <scope>NUCLEOTIDE SEQUENCE</scope>
    <source>
        <strain evidence="5">DUCC4014</strain>
    </source>
</reference>
<dbReference type="InterPro" id="IPR019775">
    <property type="entry name" value="WD40_repeat_CS"/>
</dbReference>
<dbReference type="RefSeq" id="XP_062622989.1">
    <property type="nucleotide sequence ID" value="XM_062767005.1"/>
</dbReference>
<dbReference type="GO" id="GO:0005634">
    <property type="term" value="C:nucleus"/>
    <property type="evidence" value="ECO:0007669"/>
    <property type="project" value="TreeGrafter"/>
</dbReference>
<sequence>MQTNDTGLIFQSSRQLAEASNRERKIIAAEGIGNPIKVSSKVLDLVIRDQDGWTAESGWQARRLDLNTGKTRMLYKGHKGPVTSLSLHQVPGDKPWLALLTGSWDKTIRVWDALSGDLVGVLEGHTDFVKSVTVLPTVPPFLLSTSSDRTFRLWDLSPLENRKLPTARQTVKEHTRPVETASFEVSSHKEPTERTVDVWTADSLGAIKQWSVKQIVPSSSAPLTFVIDKESHETSVSQVVAVDDGLWSASMDNTAKLQGPSSQKLVHPSYVKSILPNPQGLPYIVTGCEDENIRLWDANNLDSKPKPLSIVEGHCGEVSALDVWIKDEDGKKVVNIVSASLDGTLRRWTIQELLNPPKLNYEPVKDTNEVGLTEEEERELAELMSDSD</sequence>